<proteinExistence type="predicted"/>
<accession>A0A6A5BU67</accession>
<gene>
    <name evidence="2" type="ORF">FDP41_003116</name>
</gene>
<feature type="transmembrane region" description="Helical" evidence="1">
    <location>
        <begin position="251"/>
        <end position="272"/>
    </location>
</feature>
<dbReference type="VEuPathDB" id="AmoebaDB:FDP41_003116"/>
<dbReference type="VEuPathDB" id="AmoebaDB:NF0030820"/>
<keyword evidence="1" id="KW-0812">Transmembrane</keyword>
<keyword evidence="1" id="KW-1133">Transmembrane helix</keyword>
<organism evidence="2 3">
    <name type="scientific">Naegleria fowleri</name>
    <name type="common">Brain eating amoeba</name>
    <dbReference type="NCBI Taxonomy" id="5763"/>
    <lineage>
        <taxon>Eukaryota</taxon>
        <taxon>Discoba</taxon>
        <taxon>Heterolobosea</taxon>
        <taxon>Tetramitia</taxon>
        <taxon>Eutetramitia</taxon>
        <taxon>Vahlkampfiidae</taxon>
        <taxon>Naegleria</taxon>
    </lineage>
</organism>
<evidence type="ECO:0000256" key="1">
    <source>
        <dbReference type="SAM" id="Phobius"/>
    </source>
</evidence>
<dbReference type="Proteomes" id="UP000444721">
    <property type="component" value="Unassembled WGS sequence"/>
</dbReference>
<dbReference type="GeneID" id="68110334"/>
<dbReference type="OrthoDB" id="10257355at2759"/>
<evidence type="ECO:0000313" key="3">
    <source>
        <dbReference type="Proteomes" id="UP000444721"/>
    </source>
</evidence>
<dbReference type="VEuPathDB" id="AmoebaDB:NfTy_059060"/>
<dbReference type="OMA" id="PDENNAF"/>
<dbReference type="AlphaFoldDB" id="A0A6A5BU67"/>
<protein>
    <submittedName>
        <fullName evidence="2">Uncharacterized protein</fullName>
    </submittedName>
</protein>
<comment type="caution">
    <text evidence="2">The sequence shown here is derived from an EMBL/GenBank/DDBJ whole genome shotgun (WGS) entry which is preliminary data.</text>
</comment>
<dbReference type="EMBL" id="VFQX01000033">
    <property type="protein sequence ID" value="KAF0977794.1"/>
    <property type="molecule type" value="Genomic_DNA"/>
</dbReference>
<keyword evidence="1" id="KW-0472">Membrane</keyword>
<name>A0A6A5BU67_NAEFO</name>
<sequence>MKTTIVTAVLMMAVIAIIVVEATTVPALVWSGKKQLGLSKFSSLRSVLSESSTVAVFLHHQLRSDEFLENSGAFMKNPDEANAFPFLKRAMSNDASASFPNVNEDELKSILPSEFTYTITDNNNMSSEKVISLKDFLSSPNQYLRKGGKYLFVFSDVHRSDAKARDLLAEYDSIVQNVASSLNQLTNGDFVCLFSAQQATPLSNPFARQILSTKNSESEYEVYRTLSSSTNNPYSPYTNGTTNNLMIDGEIAAGTLVGLFLLFFLVIAIVFLMNLKTSPHITDLSINEEKKNN</sequence>
<dbReference type="RefSeq" id="XP_044562507.1">
    <property type="nucleotide sequence ID" value="XM_044706385.1"/>
</dbReference>
<reference evidence="2 3" key="1">
    <citation type="journal article" date="2019" name="Sci. Rep.">
        <title>Nanopore sequencing improves the draft genome of the human pathogenic amoeba Naegleria fowleri.</title>
        <authorList>
            <person name="Liechti N."/>
            <person name="Schurch N."/>
            <person name="Bruggmann R."/>
            <person name="Wittwer M."/>
        </authorList>
    </citation>
    <scope>NUCLEOTIDE SEQUENCE [LARGE SCALE GENOMIC DNA]</scope>
    <source>
        <strain evidence="2 3">ATCC 30894</strain>
    </source>
</reference>
<keyword evidence="3" id="KW-1185">Reference proteome</keyword>
<evidence type="ECO:0000313" key="2">
    <source>
        <dbReference type="EMBL" id="KAF0977794.1"/>
    </source>
</evidence>